<comment type="caution">
    <text evidence="1">The sequence shown here is derived from an EMBL/GenBank/DDBJ whole genome shotgun (WGS) entry which is preliminary data.</text>
</comment>
<name>A0A8J6JX91_ELECQ</name>
<reference evidence="1" key="1">
    <citation type="thesis" date="2020" institute="ProQuest LLC" country="789 East Eisenhower Parkway, Ann Arbor, MI, USA">
        <title>Comparative Genomics and Chromosome Evolution.</title>
        <authorList>
            <person name="Mudd A.B."/>
        </authorList>
    </citation>
    <scope>NUCLEOTIDE SEQUENCE</scope>
    <source>
        <strain evidence="1">HN-11 Male</strain>
        <tissue evidence="1">Kidney and liver</tissue>
    </source>
</reference>
<protein>
    <submittedName>
        <fullName evidence="1">Uncharacterized protein</fullName>
    </submittedName>
</protein>
<keyword evidence="2" id="KW-1185">Reference proteome</keyword>
<accession>A0A8J6JX91</accession>
<dbReference type="AlphaFoldDB" id="A0A8J6JX91"/>
<evidence type="ECO:0000313" key="2">
    <source>
        <dbReference type="Proteomes" id="UP000770717"/>
    </source>
</evidence>
<dbReference type="EMBL" id="WNTK01001299">
    <property type="protein sequence ID" value="KAG9467584.1"/>
    <property type="molecule type" value="Genomic_DNA"/>
</dbReference>
<sequence length="115" mass="12827">MGPRLLLHFPILKYQQVPKRLRCSQIPPVIHYRKSVKFQRNEFNLLDSFSEEIFIKAISDTGSYLGGGGGVSRHLTSAQVMIFCPNVVSHQKCTASLFCNRLLGQHLASGGGLRI</sequence>
<proteinExistence type="predicted"/>
<organism evidence="1 2">
    <name type="scientific">Eleutherodactylus coqui</name>
    <name type="common">Puerto Rican coqui</name>
    <dbReference type="NCBI Taxonomy" id="57060"/>
    <lineage>
        <taxon>Eukaryota</taxon>
        <taxon>Metazoa</taxon>
        <taxon>Chordata</taxon>
        <taxon>Craniata</taxon>
        <taxon>Vertebrata</taxon>
        <taxon>Euteleostomi</taxon>
        <taxon>Amphibia</taxon>
        <taxon>Batrachia</taxon>
        <taxon>Anura</taxon>
        <taxon>Neobatrachia</taxon>
        <taxon>Hyloidea</taxon>
        <taxon>Eleutherodactylidae</taxon>
        <taxon>Eleutherodactylinae</taxon>
        <taxon>Eleutherodactylus</taxon>
        <taxon>Eleutherodactylus</taxon>
    </lineage>
</organism>
<evidence type="ECO:0000313" key="1">
    <source>
        <dbReference type="EMBL" id="KAG9467584.1"/>
    </source>
</evidence>
<dbReference type="Proteomes" id="UP000770717">
    <property type="component" value="Unassembled WGS sequence"/>
</dbReference>
<gene>
    <name evidence="1" type="ORF">GDO78_014663</name>
</gene>